<feature type="chain" id="PRO_5029542348" description="Vitellogenin II" evidence="2">
    <location>
        <begin position="23"/>
        <end position="443"/>
    </location>
</feature>
<feature type="region of interest" description="Disordered" evidence="1">
    <location>
        <begin position="252"/>
        <end position="443"/>
    </location>
</feature>
<name>A0A7D3XE89_9BACT</name>
<dbReference type="Proteomes" id="UP000500961">
    <property type="component" value="Chromosome"/>
</dbReference>
<gene>
    <name evidence="3" type="ORF">FHG85_05340</name>
</gene>
<dbReference type="PROSITE" id="PS51257">
    <property type="entry name" value="PROKAR_LIPOPROTEIN"/>
    <property type="match status" value="1"/>
</dbReference>
<keyword evidence="4" id="KW-1185">Reference proteome</keyword>
<sequence>MKTRLFKTTVLTLAVLSLTACSSSLQVSSTSSWDDEIYGNGSSKKELTAKVERMQVNAPTEKSLDYQKMDQKFSDALKVLEDSSKSDTVIYKAEETNPYRKILSDSYQESYERRLRGFEDPRYGLENWTTYYSDDFWYASAYDPSYYRVVVMGGQVWVEPWYIYNSFGWPRTSFYLGLGFGWGYSPWYSSFYYSPWHYYPYSHWNSTTAYWWGWNDASYYWNKPYNSISNYYYGPRGNSITRTDAYIGNSVSPTQVSGAASNTRRSTSATTNTDKNNPITTTRATQTRVTPVYENTRRTNQRTSSSSGEQIRITRPSRTIGITEPTRRGTSVYDRTRTSTGNSFNSTRRISRPNTTSTRRTGTSPVYTQPTRTSIYNRPSRVSTPSTNSSSRRSSSSTYSPSRSSSSSSSYSSGSRSSSTRSSYSGSSRSSSSSSSSSNTRRH</sequence>
<dbReference type="AlphaFoldDB" id="A0A7D3XE89"/>
<evidence type="ECO:0000256" key="2">
    <source>
        <dbReference type="SAM" id="SignalP"/>
    </source>
</evidence>
<dbReference type="RefSeq" id="WP_173073729.1">
    <property type="nucleotide sequence ID" value="NZ_CP041345.1"/>
</dbReference>
<keyword evidence="2" id="KW-0732">Signal</keyword>
<dbReference type="EMBL" id="CP041345">
    <property type="protein sequence ID" value="QKG79707.1"/>
    <property type="molecule type" value="Genomic_DNA"/>
</dbReference>
<feature type="compositionally biased region" description="Low complexity" evidence="1">
    <location>
        <begin position="378"/>
        <end position="443"/>
    </location>
</feature>
<dbReference type="KEGG" id="ttz:FHG85_05340"/>
<feature type="compositionally biased region" description="Low complexity" evidence="1">
    <location>
        <begin position="259"/>
        <end position="273"/>
    </location>
</feature>
<evidence type="ECO:0000313" key="3">
    <source>
        <dbReference type="EMBL" id="QKG79707.1"/>
    </source>
</evidence>
<proteinExistence type="predicted"/>
<reference evidence="3 4" key="1">
    <citation type="submission" date="2019-07" db="EMBL/GenBank/DDBJ databases">
        <title>Thalassofilum flectens gen. nov., sp. nov., a novel moderate thermophilic anaerobe from a shallow sea hot spring in Kunashir Island (Russia), representing a new family in the order Bacteroidales, and proposal of Thalassofilacea fam. nov.</title>
        <authorList>
            <person name="Kochetkova T.V."/>
            <person name="Podosokorskaya O.A."/>
            <person name="Novikov A."/>
            <person name="Elcheninov A.G."/>
            <person name="Toshchakov S.V."/>
            <person name="Kublanov I.V."/>
        </authorList>
    </citation>
    <scope>NUCLEOTIDE SEQUENCE [LARGE SCALE GENOMIC DNA]</scope>
    <source>
        <strain evidence="3 4">38-H</strain>
    </source>
</reference>
<accession>A0A7D3XE89</accession>
<protein>
    <recommendedName>
        <fullName evidence="5">Vitellogenin II</fullName>
    </recommendedName>
</protein>
<evidence type="ECO:0000256" key="1">
    <source>
        <dbReference type="SAM" id="MobiDB-lite"/>
    </source>
</evidence>
<feature type="compositionally biased region" description="Polar residues" evidence="1">
    <location>
        <begin position="338"/>
        <end position="377"/>
    </location>
</feature>
<evidence type="ECO:0000313" key="4">
    <source>
        <dbReference type="Proteomes" id="UP000500961"/>
    </source>
</evidence>
<evidence type="ECO:0008006" key="5">
    <source>
        <dbReference type="Google" id="ProtNLM"/>
    </source>
</evidence>
<feature type="compositionally biased region" description="Low complexity" evidence="1">
    <location>
        <begin position="280"/>
        <end position="290"/>
    </location>
</feature>
<feature type="signal peptide" evidence="2">
    <location>
        <begin position="1"/>
        <end position="22"/>
    </location>
</feature>
<organism evidence="3 4">
    <name type="scientific">Tenuifilum thalassicum</name>
    <dbReference type="NCBI Taxonomy" id="2590900"/>
    <lineage>
        <taxon>Bacteria</taxon>
        <taxon>Pseudomonadati</taxon>
        <taxon>Bacteroidota</taxon>
        <taxon>Bacteroidia</taxon>
        <taxon>Bacteroidales</taxon>
        <taxon>Tenuifilaceae</taxon>
        <taxon>Tenuifilum</taxon>
    </lineage>
</organism>